<feature type="domain" description="Acetyl-coenzyme A carboxylase carboxyl transferase subunit beta" evidence="1">
    <location>
        <begin position="13"/>
        <end position="230"/>
    </location>
</feature>
<dbReference type="Gene3D" id="3.90.226.10">
    <property type="entry name" value="2-enoyl-CoA Hydratase, Chain A, domain 1"/>
    <property type="match status" value="2"/>
</dbReference>
<dbReference type="NCBIfam" id="NF005530">
    <property type="entry name" value="PRK07189.1"/>
    <property type="match status" value="1"/>
</dbReference>
<dbReference type="OrthoDB" id="5502755at2"/>
<keyword evidence="3" id="KW-1185">Reference proteome</keyword>
<dbReference type="InterPro" id="IPR029045">
    <property type="entry name" value="ClpP/crotonase-like_dom_sf"/>
</dbReference>
<dbReference type="GO" id="GO:0004658">
    <property type="term" value="F:propionyl-CoA carboxylase activity"/>
    <property type="evidence" value="ECO:0007669"/>
    <property type="project" value="TreeGrafter"/>
</dbReference>
<sequence>MWLKDSFIELKGRERAKTIFDTGTFKEILGPYDYAESPHLEIQGVVPESDDGVIIARGKINSQYALVISIEGIFLNGGIGEVSGAKFSGALNLALEENKKGNRIIPIIMFDSGEVRLQEVNYGLMAVSEIQSSIIKLRKYVPVIGIIAGNRGNCGSLAVTAALCSRLIMTRHGKYFMNEPSDTEEKVGKKEFNFKDKRFIWSVGGGNERYVQGFCDYLVEDDIDRIKSTVLEAMSCDGEENLRSRNQAYYLSKIWEKYCENGKVNGEKLKNPSARGRIWFEKLAGRTGTDAVNDSVLSNKVVLGGIEMYILSVVPNLKNVFKNARNGEFGLYEGLTIAERLNDLMKKDEGKSRNEKTPILAVVDITGQAYGYEEEIMGEFQSCACAVDAYATAREKGHPVIALIVGKAVSSGFLSHGCQANRILAFDDPEVFIHLMNKECFSKALKKGVEYVDKIAERVPGISYDIKSCEKIGLVSTVIRGVNADEPSDEDMKKVEGIIVENVKDIRESSSTDLCAGIKNEKIKGKRGNSLEIIEKLEKEWKSNQ</sequence>
<dbReference type="PANTHER" id="PTHR43842">
    <property type="entry name" value="PROPIONYL-COA CARBOXYLASE BETA CHAIN"/>
    <property type="match status" value="1"/>
</dbReference>
<evidence type="ECO:0000313" key="3">
    <source>
        <dbReference type="Proteomes" id="UP000237798"/>
    </source>
</evidence>
<evidence type="ECO:0000259" key="1">
    <source>
        <dbReference type="Pfam" id="PF01039"/>
    </source>
</evidence>
<organism evidence="2 3">
    <name type="scientific">Clostridium luticellarii</name>
    <dbReference type="NCBI Taxonomy" id="1691940"/>
    <lineage>
        <taxon>Bacteria</taxon>
        <taxon>Bacillati</taxon>
        <taxon>Bacillota</taxon>
        <taxon>Clostridia</taxon>
        <taxon>Eubacteriales</taxon>
        <taxon>Clostridiaceae</taxon>
        <taxon>Clostridium</taxon>
    </lineage>
</organism>
<dbReference type="Pfam" id="PF01039">
    <property type="entry name" value="Carboxyl_trans"/>
    <property type="match status" value="1"/>
</dbReference>
<dbReference type="Pfam" id="PF06833">
    <property type="entry name" value="MdcE"/>
    <property type="match status" value="1"/>
</dbReference>
<dbReference type="PANTHER" id="PTHR43842:SF2">
    <property type="entry name" value="PROPIONYL-COA CARBOXYLASE BETA CHAIN, MITOCHONDRIAL"/>
    <property type="match status" value="1"/>
</dbReference>
<name>A0A2T0BNS5_9CLOT</name>
<dbReference type="GO" id="GO:0016740">
    <property type="term" value="F:transferase activity"/>
    <property type="evidence" value="ECO:0007669"/>
    <property type="project" value="UniProtKB-KW"/>
</dbReference>
<gene>
    <name evidence="2" type="primary">madC</name>
    <name evidence="2" type="ORF">CLLU_15420</name>
</gene>
<dbReference type="EMBL" id="PVXP01000016">
    <property type="protein sequence ID" value="PRR85472.1"/>
    <property type="molecule type" value="Genomic_DNA"/>
</dbReference>
<dbReference type="Proteomes" id="UP000237798">
    <property type="component" value="Unassembled WGS sequence"/>
</dbReference>
<evidence type="ECO:0000313" key="2">
    <source>
        <dbReference type="EMBL" id="PRR85472.1"/>
    </source>
</evidence>
<reference evidence="2 3" key="1">
    <citation type="submission" date="2018-03" db="EMBL/GenBank/DDBJ databases">
        <title>Genome sequence of Clostridium luticellarii DSM 29923.</title>
        <authorList>
            <person name="Poehlein A."/>
            <person name="Daniel R."/>
        </authorList>
    </citation>
    <scope>NUCLEOTIDE SEQUENCE [LARGE SCALE GENOMIC DNA]</scope>
    <source>
        <strain evidence="2 3">DSM 29923</strain>
    </source>
</reference>
<dbReference type="RefSeq" id="WP_106009149.1">
    <property type="nucleotide sequence ID" value="NZ_PVXP01000016.1"/>
</dbReference>
<dbReference type="InterPro" id="IPR051047">
    <property type="entry name" value="AccD/PCCB"/>
</dbReference>
<keyword evidence="2" id="KW-0808">Transferase</keyword>
<comment type="caution">
    <text evidence="2">The sequence shown here is derived from an EMBL/GenBank/DDBJ whole genome shotgun (WGS) entry which is preliminary data.</text>
</comment>
<protein>
    <submittedName>
        <fullName evidence="2">Malonyl-S-ACP:biotin-protein carboxyltransferase MADC</fullName>
        <ecNumber evidence="2">2.1.3.10</ecNumber>
    </submittedName>
</protein>
<accession>A0A2T0BNS5</accession>
<dbReference type="EC" id="2.1.3.10" evidence="2"/>
<proteinExistence type="predicted"/>
<dbReference type="InterPro" id="IPR034733">
    <property type="entry name" value="AcCoA_carboxyl_beta"/>
</dbReference>
<dbReference type="SUPFAM" id="SSF52096">
    <property type="entry name" value="ClpP/crotonase"/>
    <property type="match status" value="2"/>
</dbReference>
<dbReference type="AlphaFoldDB" id="A0A2T0BNS5"/>